<name>A0AAD5XQQ6_9FUNG</name>
<keyword evidence="1" id="KW-0328">Glycosyltransferase</keyword>
<feature type="compositionally biased region" description="Low complexity" evidence="2">
    <location>
        <begin position="240"/>
        <end position="254"/>
    </location>
</feature>
<protein>
    <submittedName>
        <fullName evidence="4">Sulfoquinovosyl transferase sqd2</fullName>
    </submittedName>
</protein>
<dbReference type="InterPro" id="IPR050194">
    <property type="entry name" value="Glycosyltransferase_grp1"/>
</dbReference>
<feature type="compositionally biased region" description="Pro residues" evidence="2">
    <location>
        <begin position="255"/>
        <end position="271"/>
    </location>
</feature>
<dbReference type="Gene3D" id="3.40.50.2000">
    <property type="entry name" value="Glycogen Phosphorylase B"/>
    <property type="match status" value="3"/>
</dbReference>
<evidence type="ECO:0000256" key="2">
    <source>
        <dbReference type="SAM" id="MobiDB-lite"/>
    </source>
</evidence>
<dbReference type="SUPFAM" id="SSF53756">
    <property type="entry name" value="UDP-Glycosyltransferase/glycogen phosphorylase"/>
    <property type="match status" value="2"/>
</dbReference>
<feature type="domain" description="Glycosyl transferase family 1" evidence="3">
    <location>
        <begin position="271"/>
        <end position="328"/>
    </location>
</feature>
<sequence>MSTAPASQSSVPQLRILVATEYLPPYVSGIANRFKNLTNGYRDAGHIVTISSVAGTACDMVVPSVPNPFYLEQRMFAFPPLLLLWQLVNPFSPVPYDIVHLVSPLCLPFVPLIPLFKLRGVKIYVSYHVLMEYYKEAYFYKKGRLMRLIGDFNELVYTYCYFVFLVWFADVVGVPSRTADSVVYKHAPRIHYMRSGLDTDVFVPRSGTTTSATSVSESTPSCREQEPSLPYTPLSPPSSPASLASQSSPRSFSLNPPPLPPSLLSVPPPRSPDSGPTLIYVGRLAPEKNVQFLVAALAHPALASSNTKLVIVGDGPAREQLELLAAETVGCAHVYSRRSPASNRRRRRRRSSISNLLAKRKHSFASLPTNAIDDENAPPQADAAAHHRIIFTGAVLNEHKVAQHYARADVFVSASASETFGFTVAEALACGTPAVVVREGAFKTVYRLIDAWMFHEGDVDDFVEKIWTCFGDAGARTEARRLAVTHFGVGLAVEDLLGMYDQVVRGKVLESGNANG</sequence>
<organism evidence="4 5">
    <name type="scientific">Geranomyces variabilis</name>
    <dbReference type="NCBI Taxonomy" id="109894"/>
    <lineage>
        <taxon>Eukaryota</taxon>
        <taxon>Fungi</taxon>
        <taxon>Fungi incertae sedis</taxon>
        <taxon>Chytridiomycota</taxon>
        <taxon>Chytridiomycota incertae sedis</taxon>
        <taxon>Chytridiomycetes</taxon>
        <taxon>Spizellomycetales</taxon>
        <taxon>Powellomycetaceae</taxon>
        <taxon>Geranomyces</taxon>
    </lineage>
</organism>
<dbReference type="GO" id="GO:0016757">
    <property type="term" value="F:glycosyltransferase activity"/>
    <property type="evidence" value="ECO:0007669"/>
    <property type="project" value="UniProtKB-KW"/>
</dbReference>
<evidence type="ECO:0000313" key="4">
    <source>
        <dbReference type="EMBL" id="KAJ3175432.1"/>
    </source>
</evidence>
<reference evidence="4" key="1">
    <citation type="submission" date="2020-05" db="EMBL/GenBank/DDBJ databases">
        <title>Phylogenomic resolution of chytrid fungi.</title>
        <authorList>
            <person name="Stajich J.E."/>
            <person name="Amses K."/>
            <person name="Simmons R."/>
            <person name="Seto K."/>
            <person name="Myers J."/>
            <person name="Bonds A."/>
            <person name="Quandt C.A."/>
            <person name="Barry K."/>
            <person name="Liu P."/>
            <person name="Grigoriev I."/>
            <person name="Longcore J.E."/>
            <person name="James T.Y."/>
        </authorList>
    </citation>
    <scope>NUCLEOTIDE SEQUENCE</scope>
    <source>
        <strain evidence="4">JEL0379</strain>
    </source>
</reference>
<keyword evidence="4" id="KW-0808">Transferase</keyword>
<feature type="region of interest" description="Disordered" evidence="2">
    <location>
        <begin position="208"/>
        <end position="272"/>
    </location>
</feature>
<evidence type="ECO:0000256" key="1">
    <source>
        <dbReference type="ARBA" id="ARBA00022676"/>
    </source>
</evidence>
<dbReference type="AlphaFoldDB" id="A0AAD5XQQ6"/>
<keyword evidence="5" id="KW-1185">Reference proteome</keyword>
<dbReference type="Pfam" id="PF13692">
    <property type="entry name" value="Glyco_trans_1_4"/>
    <property type="match status" value="1"/>
</dbReference>
<dbReference type="InterPro" id="IPR001296">
    <property type="entry name" value="Glyco_trans_1"/>
</dbReference>
<comment type="caution">
    <text evidence="4">The sequence shown here is derived from an EMBL/GenBank/DDBJ whole genome shotgun (WGS) entry which is preliminary data.</text>
</comment>
<dbReference type="PANTHER" id="PTHR45947:SF3">
    <property type="entry name" value="SULFOQUINOVOSYL TRANSFERASE SQD2"/>
    <property type="match status" value="1"/>
</dbReference>
<feature type="compositionally biased region" description="Low complexity" evidence="2">
    <location>
        <begin position="208"/>
        <end position="232"/>
    </location>
</feature>
<dbReference type="EMBL" id="JADGJQ010000052">
    <property type="protein sequence ID" value="KAJ3175432.1"/>
    <property type="molecule type" value="Genomic_DNA"/>
</dbReference>
<dbReference type="Pfam" id="PF00534">
    <property type="entry name" value="Glycos_transf_1"/>
    <property type="match status" value="1"/>
</dbReference>
<accession>A0AAD5XQQ6</accession>
<evidence type="ECO:0000259" key="3">
    <source>
        <dbReference type="Pfam" id="PF00534"/>
    </source>
</evidence>
<dbReference type="Proteomes" id="UP001212152">
    <property type="component" value="Unassembled WGS sequence"/>
</dbReference>
<proteinExistence type="predicted"/>
<gene>
    <name evidence="4" type="primary">SQD2</name>
    <name evidence="4" type="ORF">HDU87_006252</name>
</gene>
<dbReference type="PANTHER" id="PTHR45947">
    <property type="entry name" value="SULFOQUINOVOSYL TRANSFERASE SQD2"/>
    <property type="match status" value="1"/>
</dbReference>
<evidence type="ECO:0000313" key="5">
    <source>
        <dbReference type="Proteomes" id="UP001212152"/>
    </source>
</evidence>